<dbReference type="AlphaFoldDB" id="A0A0F3PFU6"/>
<dbReference type="SUPFAM" id="SSF50993">
    <property type="entry name" value="Peptidase/esterase 'gauge' domain"/>
    <property type="match status" value="1"/>
</dbReference>
<evidence type="ECO:0000313" key="2">
    <source>
        <dbReference type="Proteomes" id="UP000033591"/>
    </source>
</evidence>
<accession>A0A0F3PFU6</accession>
<evidence type="ECO:0000313" key="1">
    <source>
        <dbReference type="EMBL" id="KJV78817.1"/>
    </source>
</evidence>
<dbReference type="Proteomes" id="UP000033591">
    <property type="component" value="Unassembled WGS sequence"/>
</dbReference>
<dbReference type="PATRIC" id="fig|1359199.3.peg.455"/>
<organism evidence="1 2">
    <name type="scientific">Rickettsia rhipicephali str. Ect</name>
    <dbReference type="NCBI Taxonomy" id="1359199"/>
    <lineage>
        <taxon>Bacteria</taxon>
        <taxon>Pseudomonadati</taxon>
        <taxon>Pseudomonadota</taxon>
        <taxon>Alphaproteobacteria</taxon>
        <taxon>Rickettsiales</taxon>
        <taxon>Rickettsiaceae</taxon>
        <taxon>Rickettsieae</taxon>
        <taxon>Rickettsia</taxon>
        <taxon>spotted fever group</taxon>
    </lineage>
</organism>
<proteinExistence type="predicted"/>
<protein>
    <submittedName>
        <fullName evidence="1">Uncharacterized protein</fullName>
    </submittedName>
</protein>
<dbReference type="EMBL" id="LAOC01000001">
    <property type="protein sequence ID" value="KJV78817.1"/>
    <property type="molecule type" value="Genomic_DNA"/>
</dbReference>
<comment type="caution">
    <text evidence="1">The sequence shown here is derived from an EMBL/GenBank/DDBJ whole genome shotgun (WGS) entry which is preliminary data.</text>
</comment>
<gene>
    <name evidence="1" type="ORF">RMAECT_0465</name>
</gene>
<name>A0A0F3PFU6_RICRH</name>
<sequence length="130" mass="15085">MGVIVFKTLIVSYDGKDEMFFREWDLEKKDVVKNGFEPKTSSGKLLEGKFTIPTWVDQDTIIFNPVLYQEEVTDSLYPSSLYIWKRGTPIEKAKKLFEIQKNYIRISASKLLSDNISSSLNIYICRQGFL</sequence>
<reference evidence="1 2" key="1">
    <citation type="submission" date="2015-01" db="EMBL/GenBank/DDBJ databases">
        <title>Genome Sequencing of Rickettsiales.</title>
        <authorList>
            <person name="Daugherty S.C."/>
            <person name="Su Q."/>
            <person name="Abolude K."/>
            <person name="Beier-Sexton M."/>
            <person name="Carlyon J.A."/>
            <person name="Carter R."/>
            <person name="Day N.P."/>
            <person name="Dumler S.J."/>
            <person name="Dyachenko V."/>
            <person name="Godinez A."/>
            <person name="Kurtti T.J."/>
            <person name="Lichay M."/>
            <person name="Mullins K.E."/>
            <person name="Ott S."/>
            <person name="Pappas-Brown V."/>
            <person name="Paris D.H."/>
            <person name="Patel P."/>
            <person name="Richards A.L."/>
            <person name="Sadzewicz L."/>
            <person name="Sears K."/>
            <person name="Seidman D."/>
            <person name="Sengamalay N."/>
            <person name="Stenos J."/>
            <person name="Tallon L.J."/>
            <person name="Vincent G."/>
            <person name="Fraser C.M."/>
            <person name="Munderloh U."/>
            <person name="Dunning-Hotopp J.C."/>
        </authorList>
    </citation>
    <scope>NUCLEOTIDE SEQUENCE [LARGE SCALE GENOMIC DNA]</scope>
    <source>
        <strain evidence="1 2">Ect</strain>
    </source>
</reference>